<evidence type="ECO:0000313" key="3">
    <source>
        <dbReference type="Proteomes" id="UP000214566"/>
    </source>
</evidence>
<sequence length="171" mass="19627">MVARQIDQQQILGRRGQLRPFPRDAGWKPGQPREKLAKPEAQSDPRREDRAECAAFAPGRHDKQHEEPADRKACRVAQFVVAERQSKARAQDGGRDPLRQRSDYRKTVAFCLPAGCVGLWSDFWIRHVSSPRKSVTVASNPDRSFLGLPQDQQLTWHRSVWAPNFWLHQTP</sequence>
<evidence type="ECO:0000313" key="2">
    <source>
        <dbReference type="EMBL" id="SBP89067.1"/>
    </source>
</evidence>
<keyword evidence="3" id="KW-1185">Reference proteome</keyword>
<proteinExistence type="predicted"/>
<name>A0A238D6Y3_THIDL</name>
<dbReference type="Proteomes" id="UP000214566">
    <property type="component" value="Unassembled WGS sequence"/>
</dbReference>
<protein>
    <submittedName>
        <fullName evidence="2">Uncharacterized protein</fullName>
    </submittedName>
</protein>
<dbReference type="EMBL" id="FLMQ01000056">
    <property type="protein sequence ID" value="SBP89067.1"/>
    <property type="molecule type" value="Genomic_DNA"/>
</dbReference>
<organism evidence="2 3">
    <name type="scientific">Thiomonas delicata</name>
    <name type="common">Thiomonas cuprina</name>
    <dbReference type="NCBI Taxonomy" id="364030"/>
    <lineage>
        <taxon>Bacteria</taxon>
        <taxon>Pseudomonadati</taxon>
        <taxon>Pseudomonadota</taxon>
        <taxon>Betaproteobacteria</taxon>
        <taxon>Burkholderiales</taxon>
        <taxon>Thiomonas</taxon>
    </lineage>
</organism>
<dbReference type="AlphaFoldDB" id="A0A238D6Y3"/>
<feature type="compositionally biased region" description="Low complexity" evidence="1">
    <location>
        <begin position="1"/>
        <end position="19"/>
    </location>
</feature>
<evidence type="ECO:0000256" key="1">
    <source>
        <dbReference type="SAM" id="MobiDB-lite"/>
    </source>
</evidence>
<feature type="region of interest" description="Disordered" evidence="1">
    <location>
        <begin position="1"/>
        <end position="51"/>
    </location>
</feature>
<gene>
    <name evidence="2" type="ORF">THIARS_70687</name>
</gene>
<accession>A0A238D6Y3</accession>
<feature type="compositionally biased region" description="Basic and acidic residues" evidence="1">
    <location>
        <begin position="21"/>
        <end position="51"/>
    </location>
</feature>
<reference evidence="2 3" key="1">
    <citation type="submission" date="2016-06" db="EMBL/GenBank/DDBJ databases">
        <authorList>
            <person name="Kjaerup R.B."/>
            <person name="Dalgaard T.S."/>
            <person name="Juul-Madsen H.R."/>
        </authorList>
    </citation>
    <scope>NUCLEOTIDE SEQUENCE [LARGE SCALE GENOMIC DNA]</scope>
    <source>
        <strain evidence="2 3">DSM 16361</strain>
    </source>
</reference>